<feature type="region of interest" description="Disordered" evidence="1">
    <location>
        <begin position="246"/>
        <end position="277"/>
    </location>
</feature>
<evidence type="ECO:0000313" key="4">
    <source>
        <dbReference type="Proteomes" id="UP001292094"/>
    </source>
</evidence>
<feature type="region of interest" description="Disordered" evidence="1">
    <location>
        <begin position="341"/>
        <end position="374"/>
    </location>
</feature>
<dbReference type="InterPro" id="IPR044822">
    <property type="entry name" value="Myb_DNA-bind_4"/>
</dbReference>
<dbReference type="Pfam" id="PF13837">
    <property type="entry name" value="Myb_DNA-bind_4"/>
    <property type="match status" value="2"/>
</dbReference>
<dbReference type="EMBL" id="JAWZYT010000261">
    <property type="protein sequence ID" value="KAK4325840.1"/>
    <property type="molecule type" value="Genomic_DNA"/>
</dbReference>
<organism evidence="3 4">
    <name type="scientific">Petrolisthes manimaculis</name>
    <dbReference type="NCBI Taxonomy" id="1843537"/>
    <lineage>
        <taxon>Eukaryota</taxon>
        <taxon>Metazoa</taxon>
        <taxon>Ecdysozoa</taxon>
        <taxon>Arthropoda</taxon>
        <taxon>Crustacea</taxon>
        <taxon>Multicrustacea</taxon>
        <taxon>Malacostraca</taxon>
        <taxon>Eumalacostraca</taxon>
        <taxon>Eucarida</taxon>
        <taxon>Decapoda</taxon>
        <taxon>Pleocyemata</taxon>
        <taxon>Anomura</taxon>
        <taxon>Galatheoidea</taxon>
        <taxon>Porcellanidae</taxon>
        <taxon>Petrolisthes</taxon>
    </lineage>
</organism>
<gene>
    <name evidence="3" type="ORF">Pmani_003616</name>
</gene>
<feature type="compositionally biased region" description="Basic residues" evidence="1">
    <location>
        <begin position="257"/>
        <end position="273"/>
    </location>
</feature>
<protein>
    <recommendedName>
        <fullName evidence="2">Myb-like domain-containing protein</fullName>
    </recommendedName>
</protein>
<evidence type="ECO:0000256" key="1">
    <source>
        <dbReference type="SAM" id="MobiDB-lite"/>
    </source>
</evidence>
<dbReference type="AlphaFoldDB" id="A0AAE1QGG6"/>
<dbReference type="Proteomes" id="UP001292094">
    <property type="component" value="Unassembled WGS sequence"/>
</dbReference>
<evidence type="ECO:0000313" key="3">
    <source>
        <dbReference type="EMBL" id="KAK4325840.1"/>
    </source>
</evidence>
<evidence type="ECO:0000259" key="2">
    <source>
        <dbReference type="PROSITE" id="PS50090"/>
    </source>
</evidence>
<dbReference type="SMART" id="SM00595">
    <property type="entry name" value="MADF"/>
    <property type="match status" value="2"/>
</dbReference>
<comment type="caution">
    <text evidence="3">The sequence shown here is derived from an EMBL/GenBank/DDBJ whole genome shotgun (WGS) entry which is preliminary data.</text>
</comment>
<dbReference type="PANTHER" id="PTHR47595">
    <property type="entry name" value="HEAT SHOCK 70 KDA PROTEIN 14"/>
    <property type="match status" value="1"/>
</dbReference>
<accession>A0AAE1QGG6</accession>
<name>A0AAE1QGG6_9EUCA</name>
<dbReference type="PANTHER" id="PTHR47595:SF1">
    <property type="entry name" value="MYB_SANT-LIKE DNA-BINDING DOMAIN-CONTAINING PROTEIN"/>
    <property type="match status" value="1"/>
</dbReference>
<feature type="domain" description="Myb-like" evidence="2">
    <location>
        <begin position="154"/>
        <end position="214"/>
    </location>
</feature>
<dbReference type="PROSITE" id="PS50090">
    <property type="entry name" value="MYB_LIKE"/>
    <property type="match status" value="1"/>
</dbReference>
<dbReference type="InterPro" id="IPR001005">
    <property type="entry name" value="SANT/Myb"/>
</dbReference>
<proteinExistence type="predicted"/>
<keyword evidence="4" id="KW-1185">Reference proteome</keyword>
<reference evidence="3" key="1">
    <citation type="submission" date="2023-11" db="EMBL/GenBank/DDBJ databases">
        <title>Genome assemblies of two species of porcelain crab, Petrolisthes cinctipes and Petrolisthes manimaculis (Anomura: Porcellanidae).</title>
        <authorList>
            <person name="Angst P."/>
        </authorList>
    </citation>
    <scope>NUCLEOTIDE SEQUENCE</scope>
    <source>
        <strain evidence="3">PB745_02</strain>
        <tissue evidence="3">Gill</tissue>
    </source>
</reference>
<dbReference type="Gene3D" id="1.10.10.60">
    <property type="entry name" value="Homeodomain-like"/>
    <property type="match status" value="2"/>
</dbReference>
<sequence length="405" mass="46042">MSSDEGKKGSGVTPTVITITTNVPREFHWGRQQVLTLISKVEEYFEDFYDSSKKKKAVWEAVAQSMKEDGYNCSGSDCDKKWRNLKGTYVKVLQKQINGESGFRFEYFDALHHILGNEIDPLGMREEALTNGKKVSPRVSSLHAQYEEMTIDGKMTWSDTATRKLLELLGNHHPALCSFNTTKHSAWQEVSQEMNETGYEADRNQCRRKWQNLREGFHYHEARAKATGSVPLWAYYIQVRDLVNSAEASPTAERPARAVKRGRSKPGGRAKVGKHSEKSVLGRVQQLESGGTVWQRLERLEAKVEASCRQSTFKHTNTILTQILSELRTINSMLAQEGHKDEIQEPGSDKQQQQQQQNTVQEKELEQQDESSCKNNNNGAAAIFLYQLRSNTPPVISHDCGRTFW</sequence>